<protein>
    <recommendedName>
        <fullName evidence="4">Lipase</fullName>
    </recommendedName>
</protein>
<dbReference type="Pfam" id="PF14333">
    <property type="entry name" value="DUF4389"/>
    <property type="match status" value="1"/>
</dbReference>
<evidence type="ECO:0000313" key="2">
    <source>
        <dbReference type="EMBL" id="KAJ55272.1"/>
    </source>
</evidence>
<dbReference type="RefSeq" id="WP_035258969.1">
    <property type="nucleotide sequence ID" value="NZ_JFKE01000004.1"/>
</dbReference>
<feature type="transmembrane region" description="Helical" evidence="1">
    <location>
        <begin position="27"/>
        <end position="57"/>
    </location>
</feature>
<gene>
    <name evidence="2" type="ORF">ACMU_11265</name>
</gene>
<evidence type="ECO:0008006" key="4">
    <source>
        <dbReference type="Google" id="ProtNLM"/>
    </source>
</evidence>
<keyword evidence="1" id="KW-0812">Transmembrane</keyword>
<keyword evidence="1" id="KW-1133">Transmembrane helix</keyword>
<dbReference type="EMBL" id="JFKE01000004">
    <property type="protein sequence ID" value="KAJ55272.1"/>
    <property type="molecule type" value="Genomic_DNA"/>
</dbReference>
<organism evidence="2 3">
    <name type="scientific">Actibacterium mucosum KCTC 23349</name>
    <dbReference type="NCBI Taxonomy" id="1454373"/>
    <lineage>
        <taxon>Bacteria</taxon>
        <taxon>Pseudomonadati</taxon>
        <taxon>Pseudomonadota</taxon>
        <taxon>Alphaproteobacteria</taxon>
        <taxon>Rhodobacterales</taxon>
        <taxon>Roseobacteraceae</taxon>
        <taxon>Actibacterium</taxon>
    </lineage>
</organism>
<dbReference type="OrthoDB" id="7933712at2"/>
<dbReference type="InterPro" id="IPR025498">
    <property type="entry name" value="DUF4389"/>
</dbReference>
<keyword evidence="3" id="KW-1185">Reference proteome</keyword>
<dbReference type="AlphaFoldDB" id="A0A037ZI92"/>
<dbReference type="Proteomes" id="UP000026249">
    <property type="component" value="Unassembled WGS sequence"/>
</dbReference>
<keyword evidence="1" id="KW-0472">Membrane</keyword>
<proteinExistence type="predicted"/>
<dbReference type="STRING" id="1454373.ACMU_11265"/>
<accession>A0A037ZI92</accession>
<reference evidence="2 3" key="1">
    <citation type="submission" date="2014-03" db="EMBL/GenBank/DDBJ databases">
        <title>Draft Genome Sequence of Actibacterium mucosum KCTC 23349, a Marine Alphaproteobacterium with Complex Ionic Requirements Isolated from Mediterranean Seawater at Malvarrosa Beach, Valencia, Spain.</title>
        <authorList>
            <person name="Arahal D.R."/>
            <person name="Shao Z."/>
            <person name="Lai Q."/>
            <person name="Pujalte M.J."/>
        </authorList>
    </citation>
    <scope>NUCLEOTIDE SEQUENCE [LARGE SCALE GENOMIC DNA]</scope>
    <source>
        <strain evidence="2 3">KCTC 23349</strain>
    </source>
</reference>
<comment type="caution">
    <text evidence="2">The sequence shown here is derived from an EMBL/GenBank/DDBJ whole genome shotgun (WGS) entry which is preliminary data.</text>
</comment>
<sequence length="99" mass="11338">MNDDDRIEGRLHGEQPDVPKEAMLNRLLYMVILWIMLQLAQTILGVVTIVQFIIMAVSDRKPNERLADFGTDLGVWIAKAARYQTAASEVKPWPWTELD</sequence>
<evidence type="ECO:0000256" key="1">
    <source>
        <dbReference type="SAM" id="Phobius"/>
    </source>
</evidence>
<name>A0A037ZI92_9RHOB</name>
<evidence type="ECO:0000313" key="3">
    <source>
        <dbReference type="Proteomes" id="UP000026249"/>
    </source>
</evidence>